<evidence type="ECO:0000313" key="4">
    <source>
        <dbReference type="EMBL" id="SSA36746.1"/>
    </source>
</evidence>
<protein>
    <submittedName>
        <fullName evidence="4">Uncharacterized conserved protein YndB, AHSA1/START domain</fullName>
    </submittedName>
</protein>
<keyword evidence="5" id="KW-1185">Reference proteome</keyword>
<dbReference type="OrthoDB" id="9815653at2"/>
<dbReference type="SUPFAM" id="SSF55961">
    <property type="entry name" value="Bet v1-like"/>
    <property type="match status" value="1"/>
</dbReference>
<evidence type="ECO:0000313" key="5">
    <source>
        <dbReference type="Proteomes" id="UP000250222"/>
    </source>
</evidence>
<proteinExistence type="inferred from homology"/>
<dbReference type="Proteomes" id="UP000250222">
    <property type="component" value="Unassembled WGS sequence"/>
</dbReference>
<comment type="similarity">
    <text evidence="1">Belongs to the AHA1 family.</text>
</comment>
<gene>
    <name evidence="4" type="ORF">SAMN05216184_101408</name>
</gene>
<accession>A0A2Y8ZYS7</accession>
<dbReference type="Pfam" id="PF08327">
    <property type="entry name" value="AHSA1"/>
    <property type="match status" value="1"/>
</dbReference>
<dbReference type="AlphaFoldDB" id="A0A2Y8ZYS7"/>
<name>A0A2Y8ZYS7_9MICO</name>
<dbReference type="InterPro" id="IPR023393">
    <property type="entry name" value="START-like_dom_sf"/>
</dbReference>
<evidence type="ECO:0000259" key="3">
    <source>
        <dbReference type="Pfam" id="PF08327"/>
    </source>
</evidence>
<evidence type="ECO:0000256" key="1">
    <source>
        <dbReference type="ARBA" id="ARBA00006817"/>
    </source>
</evidence>
<reference evidence="4 5" key="1">
    <citation type="submission" date="2016-10" db="EMBL/GenBank/DDBJ databases">
        <authorList>
            <person name="Cai Z."/>
        </authorList>
    </citation>
    <scope>NUCLEOTIDE SEQUENCE [LARGE SCALE GENOMIC DNA]</scope>
    <source>
        <strain evidence="4 5">CGMCC 1.10826</strain>
    </source>
</reference>
<feature type="region of interest" description="Disordered" evidence="2">
    <location>
        <begin position="121"/>
        <end position="143"/>
    </location>
</feature>
<organism evidence="4 5">
    <name type="scientific">Georgenia satyanarayanai</name>
    <dbReference type="NCBI Taxonomy" id="860221"/>
    <lineage>
        <taxon>Bacteria</taxon>
        <taxon>Bacillati</taxon>
        <taxon>Actinomycetota</taxon>
        <taxon>Actinomycetes</taxon>
        <taxon>Micrococcales</taxon>
        <taxon>Bogoriellaceae</taxon>
        <taxon>Georgenia</taxon>
    </lineage>
</organism>
<sequence>MSTDVIHTIYINAPAQRIWDAITTSEGTTQWGYGGDVEIDPRPGGTYRNLSTPDMVAFGMGPVAVEGEVVEIDPPRLLVLSWSPTWRPGAPATRLTWELTEYPNSQTKVVLTHDVSAAPDQAEELNGGGDPQGGGGGWPWSLSGLKTYVETGRSMDAPTS</sequence>
<evidence type="ECO:0000256" key="2">
    <source>
        <dbReference type="SAM" id="MobiDB-lite"/>
    </source>
</evidence>
<dbReference type="Gene3D" id="3.30.530.20">
    <property type="match status" value="1"/>
</dbReference>
<dbReference type="RefSeq" id="WP_110850898.1">
    <property type="nucleotide sequence ID" value="NZ_QKLZ01000001.1"/>
</dbReference>
<dbReference type="InterPro" id="IPR013538">
    <property type="entry name" value="ASHA1/2-like_C"/>
</dbReference>
<feature type="compositionally biased region" description="Gly residues" evidence="2">
    <location>
        <begin position="126"/>
        <end position="138"/>
    </location>
</feature>
<feature type="domain" description="Activator of Hsp90 ATPase homologue 1/2-like C-terminal" evidence="3">
    <location>
        <begin position="12"/>
        <end position="150"/>
    </location>
</feature>
<dbReference type="EMBL" id="UETB01000001">
    <property type="protein sequence ID" value="SSA36746.1"/>
    <property type="molecule type" value="Genomic_DNA"/>
</dbReference>